<dbReference type="EMBL" id="MWPV01000001">
    <property type="protein sequence ID" value="OUL59521.1"/>
    <property type="molecule type" value="Genomic_DNA"/>
</dbReference>
<name>A0A244CVB8_PSEDV</name>
<sequence>MVKLVQNTKFDEYLEFPCTFSFRVMGLANKQLTEQVLAVMQQVAPGDYAPTVKPSAKGNYESVHLVARVESKEHIEKIYNELGQLEDVRHVL</sequence>
<gene>
    <name evidence="3" type="ORF">B1199_04445</name>
</gene>
<evidence type="ECO:0000313" key="4">
    <source>
        <dbReference type="Proteomes" id="UP000194841"/>
    </source>
</evidence>
<proteinExistence type="inferred from homology"/>
<comment type="caution">
    <text evidence="3">The sequence shown here is derived from an EMBL/GenBank/DDBJ whole genome shotgun (WGS) entry which is preliminary data.</text>
</comment>
<dbReference type="Gene3D" id="3.30.70.260">
    <property type="match status" value="1"/>
</dbReference>
<reference evidence="3 4" key="1">
    <citation type="submission" date="2017-02" db="EMBL/GenBank/DDBJ databases">
        <title>Pseudoalteromonas ulvae TC14 Genome.</title>
        <authorList>
            <person name="Molmeret M."/>
        </authorList>
    </citation>
    <scope>NUCLEOTIDE SEQUENCE [LARGE SCALE GENOMIC DNA]</scope>
    <source>
        <strain evidence="3">TC14</strain>
    </source>
</reference>
<dbReference type="HAMAP" id="MF_00659">
    <property type="entry name" value="UPF0250"/>
    <property type="match status" value="1"/>
</dbReference>
<dbReference type="Pfam" id="PF04359">
    <property type="entry name" value="DUF493"/>
    <property type="match status" value="1"/>
</dbReference>
<dbReference type="Proteomes" id="UP000194841">
    <property type="component" value="Unassembled WGS sequence"/>
</dbReference>
<evidence type="ECO:0000256" key="2">
    <source>
        <dbReference type="HAMAP-Rule" id="MF_00659"/>
    </source>
</evidence>
<evidence type="ECO:0000256" key="1">
    <source>
        <dbReference type="ARBA" id="ARBA00008460"/>
    </source>
</evidence>
<accession>A0A244CVB8</accession>
<protein>
    <recommendedName>
        <fullName evidence="2">UPF0250 protein B1199_04445</fullName>
    </recommendedName>
</protein>
<dbReference type="InterPro" id="IPR007454">
    <property type="entry name" value="UPF0250_YbeD-like"/>
</dbReference>
<comment type="similarity">
    <text evidence="1 2">Belongs to the UPF0250 family.</text>
</comment>
<dbReference type="RefSeq" id="WP_086742911.1">
    <property type="nucleotide sequence ID" value="NZ_MWPV01000001.1"/>
</dbReference>
<organism evidence="3 4">
    <name type="scientific">Pseudoalteromonas ulvae</name>
    <dbReference type="NCBI Taxonomy" id="107327"/>
    <lineage>
        <taxon>Bacteria</taxon>
        <taxon>Pseudomonadati</taxon>
        <taxon>Pseudomonadota</taxon>
        <taxon>Gammaproteobacteria</taxon>
        <taxon>Alteromonadales</taxon>
        <taxon>Pseudoalteromonadaceae</taxon>
        <taxon>Pseudoalteromonas</taxon>
    </lineage>
</organism>
<dbReference type="AlphaFoldDB" id="A0A244CVB8"/>
<dbReference type="OrthoDB" id="9793424at2"/>
<keyword evidence="4" id="KW-1185">Reference proteome</keyword>
<dbReference type="PANTHER" id="PTHR38036">
    <property type="entry name" value="UPF0250 PROTEIN YBED"/>
    <property type="match status" value="1"/>
</dbReference>
<evidence type="ECO:0000313" key="3">
    <source>
        <dbReference type="EMBL" id="OUL59521.1"/>
    </source>
</evidence>
<dbReference type="NCBIfam" id="NF003447">
    <property type="entry name" value="PRK04998.1"/>
    <property type="match status" value="1"/>
</dbReference>
<dbReference type="SUPFAM" id="SSF117991">
    <property type="entry name" value="YbeD/HP0495-like"/>
    <property type="match status" value="1"/>
</dbReference>
<dbReference type="InterPro" id="IPR027471">
    <property type="entry name" value="YbeD-like_sf"/>
</dbReference>
<dbReference type="PANTHER" id="PTHR38036:SF1">
    <property type="entry name" value="UPF0250 PROTEIN YBED"/>
    <property type="match status" value="1"/>
</dbReference>
<dbReference type="GO" id="GO:0005829">
    <property type="term" value="C:cytosol"/>
    <property type="evidence" value="ECO:0007669"/>
    <property type="project" value="TreeGrafter"/>
</dbReference>